<feature type="transmembrane region" description="Helical" evidence="1">
    <location>
        <begin position="125"/>
        <end position="150"/>
    </location>
</feature>
<feature type="transmembrane region" description="Helical" evidence="1">
    <location>
        <begin position="156"/>
        <end position="179"/>
    </location>
</feature>
<feature type="transmembrane region" description="Helical" evidence="1">
    <location>
        <begin position="93"/>
        <end position="118"/>
    </location>
</feature>
<sequence length="385" mass="43492">MSNTDYIALVDLAIYGFAALLAYRALELQTLAPKIAERVKRHGLKSWTLTAFLTSVAIHFANYFYSAIAKIMLEGGPFLWVASNPTEVLAYNAWYSGFLPLAHWETISIAVLTGLAFLRPLSNVLLFVGQLASIGCLWRRWSMIAITLFYDLTHVTIFLVSGIFFWKWILLNLLLVAALRQVPKSVLRAPLLIVNSLVLLCSPLIFNIVWLGWYDTPALTRNVIVAVLEDGRELEVPSNYFGTISLMMAQHDLGRPMAGHFPTETWGSTKTSRILLPALKGCDLAPDEGWHLRQDREKIEKPIQLLHRYALQKEASSGAYAYDLYPHHIWSNPFLFGEFSSVLPSEINHYLYKTESVCISVVDDHPMARFVHEDEVEIPLVAKAK</sequence>
<gene>
    <name evidence="2" type="ORF">DYI23_01335</name>
</gene>
<evidence type="ECO:0000256" key="1">
    <source>
        <dbReference type="SAM" id="Phobius"/>
    </source>
</evidence>
<accession>A0A944GRT5</accession>
<reference evidence="2" key="1">
    <citation type="submission" date="2018-08" db="EMBL/GenBank/DDBJ databases">
        <authorList>
            <person name="Jin W."/>
            <person name="Wang H."/>
            <person name="Yang Y."/>
            <person name="Li M."/>
            <person name="Liu J."/>
        </authorList>
    </citation>
    <scope>NUCLEOTIDE SEQUENCE</scope>
    <source>
        <strain evidence="2">AESS21</strain>
    </source>
</reference>
<comment type="caution">
    <text evidence="2">The sequence shown here is derived from an EMBL/GenBank/DDBJ whole genome shotgun (WGS) entry which is preliminary data.</text>
</comment>
<reference evidence="2" key="2">
    <citation type="journal article" date="2021" name="Microorganisms">
        <title>Bacterial Dimethylsulfoniopropionate Biosynthesis in the East China Sea.</title>
        <authorList>
            <person name="Liu J."/>
            <person name="Zhang Y."/>
            <person name="Liu J."/>
            <person name="Zhong H."/>
            <person name="Williams B.T."/>
            <person name="Zheng Y."/>
            <person name="Curson A.R.J."/>
            <person name="Sun C."/>
            <person name="Sun H."/>
            <person name="Song D."/>
            <person name="Wagner Mackenzie B."/>
            <person name="Bermejo Martinez A."/>
            <person name="Todd J.D."/>
            <person name="Zhang X.H."/>
        </authorList>
    </citation>
    <scope>NUCLEOTIDE SEQUENCE</scope>
    <source>
        <strain evidence="2">AESS21</strain>
    </source>
</reference>
<keyword evidence="1" id="KW-1133">Transmembrane helix</keyword>
<dbReference type="EMBL" id="QTKU01000001">
    <property type="protein sequence ID" value="MBS8258846.1"/>
    <property type="molecule type" value="Genomic_DNA"/>
</dbReference>
<feature type="transmembrane region" description="Helical" evidence="1">
    <location>
        <begin position="47"/>
        <end position="73"/>
    </location>
</feature>
<evidence type="ECO:0000313" key="3">
    <source>
        <dbReference type="Proteomes" id="UP000705379"/>
    </source>
</evidence>
<organism evidence="2 3">
    <name type="scientific">Roseibium polysiphoniae</name>
    <dbReference type="NCBI Taxonomy" id="2571221"/>
    <lineage>
        <taxon>Bacteria</taxon>
        <taxon>Pseudomonadati</taxon>
        <taxon>Pseudomonadota</taxon>
        <taxon>Alphaproteobacteria</taxon>
        <taxon>Hyphomicrobiales</taxon>
        <taxon>Stappiaceae</taxon>
        <taxon>Roseibium</taxon>
    </lineage>
</organism>
<keyword evidence="1" id="KW-0812">Transmembrane</keyword>
<evidence type="ECO:0000313" key="2">
    <source>
        <dbReference type="EMBL" id="MBS8258846.1"/>
    </source>
</evidence>
<protein>
    <submittedName>
        <fullName evidence="2">Uncharacterized protein</fullName>
    </submittedName>
</protein>
<dbReference type="Proteomes" id="UP000705379">
    <property type="component" value="Unassembled WGS sequence"/>
</dbReference>
<keyword evidence="1" id="KW-0472">Membrane</keyword>
<dbReference type="AlphaFoldDB" id="A0A944GRT5"/>
<proteinExistence type="predicted"/>
<feature type="transmembrane region" description="Helical" evidence="1">
    <location>
        <begin position="191"/>
        <end position="213"/>
    </location>
</feature>
<feature type="transmembrane region" description="Helical" evidence="1">
    <location>
        <begin position="6"/>
        <end position="26"/>
    </location>
</feature>
<name>A0A944GRT5_9HYPH</name>